<reference evidence="2" key="1">
    <citation type="journal article" date="2020" name="Stud. Mycol.">
        <title>101 Dothideomycetes genomes: a test case for predicting lifestyles and emergence of pathogens.</title>
        <authorList>
            <person name="Haridas S."/>
            <person name="Albert R."/>
            <person name="Binder M."/>
            <person name="Bloem J."/>
            <person name="Labutti K."/>
            <person name="Salamov A."/>
            <person name="Andreopoulos B."/>
            <person name="Baker S."/>
            <person name="Barry K."/>
            <person name="Bills G."/>
            <person name="Bluhm B."/>
            <person name="Cannon C."/>
            <person name="Castanera R."/>
            <person name="Culley D."/>
            <person name="Daum C."/>
            <person name="Ezra D."/>
            <person name="Gonzalez J."/>
            <person name="Henrissat B."/>
            <person name="Kuo A."/>
            <person name="Liang C."/>
            <person name="Lipzen A."/>
            <person name="Lutzoni F."/>
            <person name="Magnuson J."/>
            <person name="Mondo S."/>
            <person name="Nolan M."/>
            <person name="Ohm R."/>
            <person name="Pangilinan J."/>
            <person name="Park H.-J."/>
            <person name="Ramirez L."/>
            <person name="Alfaro M."/>
            <person name="Sun H."/>
            <person name="Tritt A."/>
            <person name="Yoshinaga Y."/>
            <person name="Zwiers L.-H."/>
            <person name="Turgeon B."/>
            <person name="Goodwin S."/>
            <person name="Spatafora J."/>
            <person name="Crous P."/>
            <person name="Grigoriev I."/>
        </authorList>
    </citation>
    <scope>NUCLEOTIDE SEQUENCE</scope>
    <source>
        <strain evidence="2">CBS 123094</strain>
    </source>
</reference>
<gene>
    <name evidence="2" type="ORF">P154DRAFT_255006</name>
</gene>
<evidence type="ECO:0000313" key="3">
    <source>
        <dbReference type="Proteomes" id="UP000799779"/>
    </source>
</evidence>
<keyword evidence="3" id="KW-1185">Reference proteome</keyword>
<dbReference type="AlphaFoldDB" id="A0A6A5WYH9"/>
<dbReference type="EMBL" id="ML977560">
    <property type="protein sequence ID" value="KAF2006198.1"/>
    <property type="molecule type" value="Genomic_DNA"/>
</dbReference>
<keyword evidence="1" id="KW-0812">Transmembrane</keyword>
<feature type="transmembrane region" description="Helical" evidence="1">
    <location>
        <begin position="71"/>
        <end position="95"/>
    </location>
</feature>
<evidence type="ECO:0000256" key="1">
    <source>
        <dbReference type="SAM" id="Phobius"/>
    </source>
</evidence>
<proteinExistence type="predicted"/>
<keyword evidence="1" id="KW-1133">Transmembrane helix</keyword>
<dbReference type="Proteomes" id="UP000799779">
    <property type="component" value="Unassembled WGS sequence"/>
</dbReference>
<accession>A0A6A5WYH9</accession>
<name>A0A6A5WYH9_9PLEO</name>
<sequence>MVLMQRTHARAWDYDIGVCLQSLPSLVHLEDKHFTPFCYAPQLEYLPSSFSMSFLGGTTSSQGRSLMRFPLLLGNVSWGLLSLSSLLLSASLLLYA</sequence>
<organism evidence="2 3">
    <name type="scientific">Amniculicola lignicola CBS 123094</name>
    <dbReference type="NCBI Taxonomy" id="1392246"/>
    <lineage>
        <taxon>Eukaryota</taxon>
        <taxon>Fungi</taxon>
        <taxon>Dikarya</taxon>
        <taxon>Ascomycota</taxon>
        <taxon>Pezizomycotina</taxon>
        <taxon>Dothideomycetes</taxon>
        <taxon>Pleosporomycetidae</taxon>
        <taxon>Pleosporales</taxon>
        <taxon>Amniculicolaceae</taxon>
        <taxon>Amniculicola</taxon>
    </lineage>
</organism>
<keyword evidence="1" id="KW-0472">Membrane</keyword>
<protein>
    <submittedName>
        <fullName evidence="2">Uncharacterized protein</fullName>
    </submittedName>
</protein>
<evidence type="ECO:0000313" key="2">
    <source>
        <dbReference type="EMBL" id="KAF2006198.1"/>
    </source>
</evidence>